<evidence type="ECO:0000256" key="1">
    <source>
        <dbReference type="SAM" id="MobiDB-lite"/>
    </source>
</evidence>
<sequence length="334" mass="34478">MSSISNLKKHEKGNAMTRSVEELRRESERSRAELAATVGRLKEQISDTADDIRHKVSPQHIKSEVTDYVSQKTQSWVEGLKQQIMDNPMRAVAAGAALGVPLLRLVRGTPLPLLMIGAGLALTSKTVRNRAADASGLVMDKAGRLLEEVTEGARSMPGDVKETLSFAQSRAAGMADDAQDKAAGLAADLRANAAQAASFASEKLKSGMDAAKDAAASAPDQARQTIGDNAALIGGLGIAIGAIIAAALPETKAEGKVMGGASDGVRQAAAAAMQSGVQAARDATTTAADAATQKVAEADLGSHASRVTQNMADKLKEAAEDVVKAAFSPSQPNT</sequence>
<feature type="region of interest" description="Disordered" evidence="1">
    <location>
        <begin position="1"/>
        <end position="31"/>
    </location>
</feature>
<reference evidence="2 3" key="1">
    <citation type="submission" date="2024-06" db="EMBL/GenBank/DDBJ databases">
        <title>Genomic Encyclopedia of Type Strains, Phase V (KMG-V): Genome sequencing to study the core and pangenomes of soil and plant-associated prokaryotes.</title>
        <authorList>
            <person name="Whitman W."/>
        </authorList>
    </citation>
    <scope>NUCLEOTIDE SEQUENCE [LARGE SCALE GENOMIC DNA]</scope>
    <source>
        <strain evidence="2 3">USDA 160</strain>
    </source>
</reference>
<evidence type="ECO:0000313" key="2">
    <source>
        <dbReference type="EMBL" id="MET4717297.1"/>
    </source>
</evidence>
<feature type="compositionally biased region" description="Basic and acidic residues" evidence="1">
    <location>
        <begin position="19"/>
        <end position="31"/>
    </location>
</feature>
<dbReference type="Proteomes" id="UP001549291">
    <property type="component" value="Unassembled WGS sequence"/>
</dbReference>
<name>A0ABV2RM13_BRAJP</name>
<comment type="caution">
    <text evidence="2">The sequence shown here is derived from an EMBL/GenBank/DDBJ whole genome shotgun (WGS) entry which is preliminary data.</text>
</comment>
<protein>
    <submittedName>
        <fullName evidence="2">ElaB/YqjD/DUF883 family membrane-anchored ribosome-binding protein</fullName>
    </submittedName>
</protein>
<accession>A0ABV2RM13</accession>
<organism evidence="2 3">
    <name type="scientific">Bradyrhizobium japonicum</name>
    <dbReference type="NCBI Taxonomy" id="375"/>
    <lineage>
        <taxon>Bacteria</taxon>
        <taxon>Pseudomonadati</taxon>
        <taxon>Pseudomonadota</taxon>
        <taxon>Alphaproteobacteria</taxon>
        <taxon>Hyphomicrobiales</taxon>
        <taxon>Nitrobacteraceae</taxon>
        <taxon>Bradyrhizobium</taxon>
    </lineage>
</organism>
<dbReference type="EMBL" id="JBEPTQ010000002">
    <property type="protein sequence ID" value="MET4717297.1"/>
    <property type="molecule type" value="Genomic_DNA"/>
</dbReference>
<evidence type="ECO:0000313" key="3">
    <source>
        <dbReference type="Proteomes" id="UP001549291"/>
    </source>
</evidence>
<gene>
    <name evidence="2" type="ORF">ABIF63_001403</name>
</gene>
<proteinExistence type="predicted"/>
<keyword evidence="3" id="KW-1185">Reference proteome</keyword>